<dbReference type="EnsemblPlants" id="AUR62033126-RA">
    <property type="protein sequence ID" value="AUR62033126-RA:cds"/>
    <property type="gene ID" value="AUR62033126"/>
</dbReference>
<evidence type="ECO:0000313" key="4">
    <source>
        <dbReference type="Proteomes" id="UP000596660"/>
    </source>
</evidence>
<sequence length="277" mass="31850">MKISQLQVRCEPRPSNPPPSYRRVISFSQEVDEDPFGANNPLFTSSKTRRIEPHVTLVHTDLPQVLENEYGGFLNVRIIEDFTSYVDVCFREFGDRVRHWTTFNEANIFVFGGYDAGNTPPSRCSSPFGFINCTKGNSTTEPYIAAHHILLAHAYAVKLYKENYKAKQRGLVGINLLSYHFAPLTDTREDILACQRAYDFLIGWFMHPLTYGDYPEIMKKNVGNRIPVFTKKESKLLKGSFDFIGVNYYYIQKVKDNSMSLTKTPRDLFADMAVKWI</sequence>
<dbReference type="InterPro" id="IPR001360">
    <property type="entry name" value="Glyco_hydro_1"/>
</dbReference>
<dbReference type="GO" id="GO:0005975">
    <property type="term" value="P:carbohydrate metabolic process"/>
    <property type="evidence" value="ECO:0007669"/>
    <property type="project" value="InterPro"/>
</dbReference>
<name>A0A803MPC5_CHEQI</name>
<dbReference type="InterPro" id="IPR017853">
    <property type="entry name" value="GH"/>
</dbReference>
<proteinExistence type="inferred from homology"/>
<evidence type="ECO:0000256" key="1">
    <source>
        <dbReference type="ARBA" id="ARBA00010838"/>
    </source>
</evidence>
<dbReference type="Pfam" id="PF00232">
    <property type="entry name" value="Glyco_hydro_1"/>
    <property type="match status" value="1"/>
</dbReference>
<dbReference type="Gene3D" id="3.20.20.80">
    <property type="entry name" value="Glycosidases"/>
    <property type="match status" value="1"/>
</dbReference>
<organism evidence="3 4">
    <name type="scientific">Chenopodium quinoa</name>
    <name type="common">Quinoa</name>
    <dbReference type="NCBI Taxonomy" id="63459"/>
    <lineage>
        <taxon>Eukaryota</taxon>
        <taxon>Viridiplantae</taxon>
        <taxon>Streptophyta</taxon>
        <taxon>Embryophyta</taxon>
        <taxon>Tracheophyta</taxon>
        <taxon>Spermatophyta</taxon>
        <taxon>Magnoliopsida</taxon>
        <taxon>eudicotyledons</taxon>
        <taxon>Gunneridae</taxon>
        <taxon>Pentapetalae</taxon>
        <taxon>Caryophyllales</taxon>
        <taxon>Chenopodiaceae</taxon>
        <taxon>Chenopodioideae</taxon>
        <taxon>Atripliceae</taxon>
        <taxon>Chenopodium</taxon>
    </lineage>
</organism>
<accession>A0A803MPC5</accession>
<dbReference type="PANTHER" id="PTHR10353:SF29">
    <property type="entry name" value="BETA-GLUCOSIDASE 11"/>
    <property type="match status" value="1"/>
</dbReference>
<protein>
    <submittedName>
        <fullName evidence="3">Uncharacterized protein</fullName>
    </submittedName>
</protein>
<comment type="similarity">
    <text evidence="1 2">Belongs to the glycosyl hydrolase 1 family.</text>
</comment>
<dbReference type="OMA" id="WEDEYAG"/>
<reference evidence="3" key="2">
    <citation type="submission" date="2021-03" db="UniProtKB">
        <authorList>
            <consortium name="EnsemblPlants"/>
        </authorList>
    </citation>
    <scope>IDENTIFICATION</scope>
</reference>
<dbReference type="AlphaFoldDB" id="A0A803MPC5"/>
<keyword evidence="4" id="KW-1185">Reference proteome</keyword>
<evidence type="ECO:0000313" key="3">
    <source>
        <dbReference type="EnsemblPlants" id="AUR62033126-RA:cds"/>
    </source>
</evidence>
<dbReference type="PANTHER" id="PTHR10353">
    <property type="entry name" value="GLYCOSYL HYDROLASE"/>
    <property type="match status" value="1"/>
</dbReference>
<dbReference type="Proteomes" id="UP000596660">
    <property type="component" value="Unplaced"/>
</dbReference>
<dbReference type="Gramene" id="AUR62033126-RA">
    <property type="protein sequence ID" value="AUR62033126-RA:cds"/>
    <property type="gene ID" value="AUR62033126"/>
</dbReference>
<dbReference type="GO" id="GO:0008422">
    <property type="term" value="F:beta-glucosidase activity"/>
    <property type="evidence" value="ECO:0007669"/>
    <property type="project" value="TreeGrafter"/>
</dbReference>
<dbReference type="SUPFAM" id="SSF51445">
    <property type="entry name" value="(Trans)glycosidases"/>
    <property type="match status" value="1"/>
</dbReference>
<evidence type="ECO:0000256" key="2">
    <source>
        <dbReference type="RuleBase" id="RU003690"/>
    </source>
</evidence>
<reference evidence="3" key="1">
    <citation type="journal article" date="2017" name="Nature">
        <title>The genome of Chenopodium quinoa.</title>
        <authorList>
            <person name="Jarvis D.E."/>
            <person name="Ho Y.S."/>
            <person name="Lightfoot D.J."/>
            <person name="Schmoeckel S.M."/>
            <person name="Li B."/>
            <person name="Borm T.J.A."/>
            <person name="Ohyanagi H."/>
            <person name="Mineta K."/>
            <person name="Michell C.T."/>
            <person name="Saber N."/>
            <person name="Kharbatia N.M."/>
            <person name="Rupper R.R."/>
            <person name="Sharp A.R."/>
            <person name="Dally N."/>
            <person name="Boughton B.A."/>
            <person name="Woo Y.H."/>
            <person name="Gao G."/>
            <person name="Schijlen E.G.W.M."/>
            <person name="Guo X."/>
            <person name="Momin A.A."/>
            <person name="Negrao S."/>
            <person name="Al-Babili S."/>
            <person name="Gehring C."/>
            <person name="Roessner U."/>
            <person name="Jung C."/>
            <person name="Murphy K."/>
            <person name="Arold S.T."/>
            <person name="Gojobori T."/>
            <person name="van der Linden C.G."/>
            <person name="van Loo E.N."/>
            <person name="Jellen E.N."/>
            <person name="Maughan P.J."/>
            <person name="Tester M."/>
        </authorList>
    </citation>
    <scope>NUCLEOTIDE SEQUENCE [LARGE SCALE GENOMIC DNA]</scope>
    <source>
        <strain evidence="3">cv. PI 614886</strain>
    </source>
</reference>